<feature type="transmembrane region" description="Helical" evidence="8">
    <location>
        <begin position="188"/>
        <end position="207"/>
    </location>
</feature>
<dbReference type="NCBIfam" id="TIGR00771">
    <property type="entry name" value="DcuC"/>
    <property type="match status" value="1"/>
</dbReference>
<dbReference type="InterPro" id="IPR004669">
    <property type="entry name" value="C4_dicarb_anaerob_car"/>
</dbReference>
<evidence type="ECO:0000256" key="7">
    <source>
        <dbReference type="ARBA" id="ARBA00023136"/>
    </source>
</evidence>
<keyword evidence="3" id="KW-0813">Transport</keyword>
<name>A0ABD4STV6_9NEIS</name>
<evidence type="ECO:0000313" key="10">
    <source>
        <dbReference type="Proteomes" id="UP001200247"/>
    </source>
</evidence>
<organism evidence="9 10">
    <name type="scientific">Laribacter hongkongensis</name>
    <dbReference type="NCBI Taxonomy" id="168471"/>
    <lineage>
        <taxon>Bacteria</taxon>
        <taxon>Pseudomonadati</taxon>
        <taxon>Pseudomonadota</taxon>
        <taxon>Betaproteobacteria</taxon>
        <taxon>Neisseriales</taxon>
        <taxon>Aquaspirillaceae</taxon>
        <taxon>Laribacter</taxon>
    </lineage>
</organism>
<dbReference type="InterPro" id="IPR018385">
    <property type="entry name" value="C4_dicarb_anaerob_car-like"/>
</dbReference>
<dbReference type="GO" id="GO:0005886">
    <property type="term" value="C:plasma membrane"/>
    <property type="evidence" value="ECO:0007669"/>
    <property type="project" value="UniProtKB-SubCell"/>
</dbReference>
<dbReference type="RefSeq" id="WP_239879152.1">
    <property type="nucleotide sequence ID" value="NZ_JAJAXE010000042.1"/>
</dbReference>
<proteinExistence type="inferred from homology"/>
<protein>
    <submittedName>
        <fullName evidence="9">Anaerobic C4-dicarboxylate transporter DcuC</fullName>
    </submittedName>
</protein>
<feature type="transmembrane region" description="Helical" evidence="8">
    <location>
        <begin position="375"/>
        <end position="395"/>
    </location>
</feature>
<gene>
    <name evidence="9" type="primary">dcuC</name>
    <name evidence="9" type="ORF">LH440_15175</name>
</gene>
<evidence type="ECO:0000256" key="6">
    <source>
        <dbReference type="ARBA" id="ARBA00022989"/>
    </source>
</evidence>
<evidence type="ECO:0000256" key="8">
    <source>
        <dbReference type="SAM" id="Phobius"/>
    </source>
</evidence>
<feature type="transmembrane region" description="Helical" evidence="8">
    <location>
        <begin position="341"/>
        <end position="369"/>
    </location>
</feature>
<dbReference type="AlphaFoldDB" id="A0ABD4STV6"/>
<feature type="transmembrane region" description="Helical" evidence="8">
    <location>
        <begin position="28"/>
        <end position="54"/>
    </location>
</feature>
<comment type="subcellular location">
    <subcellularLocation>
        <location evidence="1">Cell membrane</location>
        <topology evidence="1">Multi-pass membrane protein</topology>
    </subcellularLocation>
</comment>
<evidence type="ECO:0000313" key="9">
    <source>
        <dbReference type="EMBL" id="MCG9027216.1"/>
    </source>
</evidence>
<feature type="transmembrane region" description="Helical" evidence="8">
    <location>
        <begin position="464"/>
        <end position="483"/>
    </location>
</feature>
<dbReference type="NCBIfam" id="NF037994">
    <property type="entry name" value="DcuC_1"/>
    <property type="match status" value="1"/>
</dbReference>
<accession>A0ABD4STV6</accession>
<evidence type="ECO:0000256" key="4">
    <source>
        <dbReference type="ARBA" id="ARBA00022475"/>
    </source>
</evidence>
<dbReference type="NCBIfam" id="NF007937">
    <property type="entry name" value="PRK10654.1"/>
    <property type="match status" value="1"/>
</dbReference>
<dbReference type="Proteomes" id="UP001200247">
    <property type="component" value="Unassembled WGS sequence"/>
</dbReference>
<dbReference type="EMBL" id="JAJAXM010000042">
    <property type="protein sequence ID" value="MCG9027216.1"/>
    <property type="molecule type" value="Genomic_DNA"/>
</dbReference>
<feature type="transmembrane region" description="Helical" evidence="8">
    <location>
        <begin position="300"/>
        <end position="320"/>
    </location>
</feature>
<keyword evidence="7 8" id="KW-0472">Membrane</keyword>
<keyword evidence="6 8" id="KW-1133">Transmembrane helix</keyword>
<feature type="transmembrane region" description="Helical" evidence="8">
    <location>
        <begin position="60"/>
        <end position="78"/>
    </location>
</feature>
<dbReference type="Pfam" id="PF03606">
    <property type="entry name" value="DcuC"/>
    <property type="match status" value="1"/>
</dbReference>
<dbReference type="PANTHER" id="PTHR42002:SF2">
    <property type="entry name" value="ANAEROBIC C4-DICARBOXYLATE TRANSPORTER DCUC-RELATED"/>
    <property type="match status" value="1"/>
</dbReference>
<feature type="transmembrane region" description="Helical" evidence="8">
    <location>
        <begin position="227"/>
        <end position="250"/>
    </location>
</feature>
<feature type="transmembrane region" description="Helical" evidence="8">
    <location>
        <begin position="111"/>
        <end position="130"/>
    </location>
</feature>
<dbReference type="PANTHER" id="PTHR42002">
    <property type="entry name" value="ANAEROBIC C4-DICARBOXYLATE TRANSPORTER DCUC-RELATED"/>
    <property type="match status" value="1"/>
</dbReference>
<reference evidence="9 10" key="1">
    <citation type="submission" date="2021-10" db="EMBL/GenBank/DDBJ databases">
        <title>Whole-genome sequencing analysis of Laribacter hongkongensis: virulence gene profiles, carbohydrate-active enzyme prediction, and antimicrobial resistance characterization.</title>
        <authorList>
            <person name="Yuan P."/>
            <person name="Zhan Y."/>
            <person name="Chen D."/>
        </authorList>
    </citation>
    <scope>NUCLEOTIDE SEQUENCE [LARGE SCALE GENOMIC DNA]</scope>
    <source>
        <strain evidence="9 10">W67</strain>
    </source>
</reference>
<evidence type="ECO:0000256" key="1">
    <source>
        <dbReference type="ARBA" id="ARBA00004651"/>
    </source>
</evidence>
<comment type="similarity">
    <text evidence="2">Belongs to the DcuC/DcuD transporter (TC 2.A.61) family.</text>
</comment>
<keyword evidence="5 8" id="KW-0812">Transmembrane</keyword>
<evidence type="ECO:0000256" key="2">
    <source>
        <dbReference type="ARBA" id="ARBA00005275"/>
    </source>
</evidence>
<sequence>MKSFPVVTDQFFVSIPCRMALSIRKLALLNFLGYIMLELLIGFAVTAVVGRYIFKGYSPTGVLMVGGVLLLAVAAWLGQPVLPDKVEATGLVLTDIVEFIKHLLSNRSADLGLMIMVLCGFAAYMTHIGANDMVVKLAARPLGAIKSPYVLMVAAYFVACVMSLAVSSATGLGVLLMATLFPLMVNMGISRGAAAAICASPVAVILSPTSGDVVIAAEASGVDLVDFAFKTTLPISIAAIVAMGVAHFFWQRWLDRKEGVVPTRQDVNEIHTTAPRFYALLPFTPIFGVLLFNGDYAPKLHIVTILVICLMLTAVIEFIRHRDARQVYAGLDVAYKGMGEAFTSVVMLIVAAGVFAQGLSQVGFISHLIALAQSFGTGAVVLMVVLVVITTLAAITTGSGNAPFYAFVELIPKLAVHSGINPAFLAIPMLQASNLGRTVSPVAGVVVACAGMGKISPFEIVKRTSVPVAVGLVVVLMGTVVLVPM</sequence>
<feature type="transmembrane region" description="Helical" evidence="8">
    <location>
        <begin position="150"/>
        <end position="176"/>
    </location>
</feature>
<comment type="caution">
    <text evidence="9">The sequence shown here is derived from an EMBL/GenBank/DDBJ whole genome shotgun (WGS) entry which is preliminary data.</text>
</comment>
<feature type="transmembrane region" description="Helical" evidence="8">
    <location>
        <begin position="277"/>
        <end position="294"/>
    </location>
</feature>
<evidence type="ECO:0000256" key="3">
    <source>
        <dbReference type="ARBA" id="ARBA00022448"/>
    </source>
</evidence>
<keyword evidence="4" id="KW-1003">Cell membrane</keyword>
<evidence type="ECO:0000256" key="5">
    <source>
        <dbReference type="ARBA" id="ARBA00022692"/>
    </source>
</evidence>